<dbReference type="KEGG" id="mlr:MELLADRAFT_94208"/>
<dbReference type="InterPro" id="IPR019734">
    <property type="entry name" value="TPR_rpt"/>
</dbReference>
<dbReference type="SUPFAM" id="SSF81383">
    <property type="entry name" value="F-box domain"/>
    <property type="match status" value="1"/>
</dbReference>
<evidence type="ECO:0000313" key="6">
    <source>
        <dbReference type="Proteomes" id="UP000001072"/>
    </source>
</evidence>
<keyword evidence="2" id="KW-0802">TPR repeat</keyword>
<dbReference type="InParanoid" id="F4S6V5"/>
<dbReference type="PANTHER" id="PTHR22904">
    <property type="entry name" value="TPR REPEAT CONTAINING PROTEIN"/>
    <property type="match status" value="1"/>
</dbReference>
<dbReference type="EMBL" id="GL883156">
    <property type="protein sequence ID" value="EGF99641.1"/>
    <property type="molecule type" value="Genomic_DNA"/>
</dbReference>
<dbReference type="InterPro" id="IPR001810">
    <property type="entry name" value="F-box_dom"/>
</dbReference>
<dbReference type="SUPFAM" id="SSF48452">
    <property type="entry name" value="TPR-like"/>
    <property type="match status" value="1"/>
</dbReference>
<feature type="domain" description="F-box" evidence="4">
    <location>
        <begin position="145"/>
        <end position="192"/>
    </location>
</feature>
<dbReference type="eggNOG" id="ENOG502S69X">
    <property type="taxonomic scope" value="Eukaryota"/>
</dbReference>
<dbReference type="Proteomes" id="UP000001072">
    <property type="component" value="Unassembled WGS sequence"/>
</dbReference>
<sequence>MSPSNPKDQFKSGVIAFRKQQFSDAIIHFDQALNQNSNHETSFEIKLLDSRAAAKEKLKDFKGALLDAKRVIDLCPELPKGYIRAARLFHQIGKLSASIQMYDRALAKSSKTDDPGSSSALKDERENVRKLEKVQANLGQLKSPINYLGRLPFELFLQVINYLDDPTRFICMRVCSSWRSVIYQTAKFWTSLTLQFKTKKPTTKLKYWLSRLEGSSYKLESITILYSDTWPLSELLSVFKTLISKEIQHLKNFTFVEDRIMYEFPEFTRMLNHLIEYLMTTSTSLCTLEIKTSIVIYCPITFSSFLIQFPDLIQLRVIAGKRGNTVPMQCEALHRSPPPSRVRKLDSEDADNLEKQDDSPQNLPQLQNLALQGIVFADHPADPVQLESLRVLALPGRSSLPDHARAYTSLIDLTRLPQLEQLVFGSSNPRENVVGYADSDWTGCLALPNLKHMTINRTVQPLSHFFAHEFAIKPEKLEHLGLVECVRISFTAITNLLTASQQSTSMQKLSYLDLTGCTLITSRPEKIEWLRTQVERVLWQPAILGKKEKHGIWSDLMY</sequence>
<dbReference type="InterPro" id="IPR036047">
    <property type="entry name" value="F-box-like_dom_sf"/>
</dbReference>
<feature type="compositionally biased region" description="Basic and acidic residues" evidence="3">
    <location>
        <begin position="343"/>
        <end position="358"/>
    </location>
</feature>
<dbReference type="PANTHER" id="PTHR22904:SF523">
    <property type="entry name" value="STRESS-INDUCED-PHOSPHOPROTEIN 1"/>
    <property type="match status" value="1"/>
</dbReference>
<evidence type="ECO:0000256" key="3">
    <source>
        <dbReference type="SAM" id="MobiDB-lite"/>
    </source>
</evidence>
<dbReference type="InterPro" id="IPR032675">
    <property type="entry name" value="LRR_dom_sf"/>
</dbReference>
<organism evidence="6">
    <name type="scientific">Melampsora larici-populina (strain 98AG31 / pathotype 3-4-7)</name>
    <name type="common">Poplar leaf rust fungus</name>
    <dbReference type="NCBI Taxonomy" id="747676"/>
    <lineage>
        <taxon>Eukaryota</taxon>
        <taxon>Fungi</taxon>
        <taxon>Dikarya</taxon>
        <taxon>Basidiomycota</taxon>
        <taxon>Pucciniomycotina</taxon>
        <taxon>Pucciniomycetes</taxon>
        <taxon>Pucciniales</taxon>
        <taxon>Melampsoraceae</taxon>
        <taxon>Melampsora</taxon>
    </lineage>
</organism>
<dbReference type="Gene3D" id="1.20.1280.50">
    <property type="match status" value="1"/>
</dbReference>
<dbReference type="InterPro" id="IPR011990">
    <property type="entry name" value="TPR-like_helical_dom_sf"/>
</dbReference>
<dbReference type="STRING" id="747676.F4S6V5"/>
<dbReference type="Gene3D" id="1.25.40.10">
    <property type="entry name" value="Tetratricopeptide repeat domain"/>
    <property type="match status" value="1"/>
</dbReference>
<accession>F4S6V5</accession>
<dbReference type="OrthoDB" id="2423701at2759"/>
<dbReference type="HOGENOM" id="CLU_028292_0_0_1"/>
<evidence type="ECO:0000256" key="1">
    <source>
        <dbReference type="ARBA" id="ARBA00022737"/>
    </source>
</evidence>
<evidence type="ECO:0000313" key="5">
    <source>
        <dbReference type="EMBL" id="EGF99641.1"/>
    </source>
</evidence>
<protein>
    <recommendedName>
        <fullName evidence="4">F-box domain-containing protein</fullName>
    </recommendedName>
</protein>
<reference evidence="6" key="1">
    <citation type="journal article" date="2011" name="Proc. Natl. Acad. Sci. U.S.A.">
        <title>Obligate biotrophy features unraveled by the genomic analysis of rust fungi.</title>
        <authorList>
            <person name="Duplessis S."/>
            <person name="Cuomo C.A."/>
            <person name="Lin Y.-C."/>
            <person name="Aerts A."/>
            <person name="Tisserant E."/>
            <person name="Veneault-Fourrey C."/>
            <person name="Joly D.L."/>
            <person name="Hacquard S."/>
            <person name="Amselem J."/>
            <person name="Cantarel B.L."/>
            <person name="Chiu R."/>
            <person name="Coutinho P.M."/>
            <person name="Feau N."/>
            <person name="Field M."/>
            <person name="Frey P."/>
            <person name="Gelhaye E."/>
            <person name="Goldberg J."/>
            <person name="Grabherr M.G."/>
            <person name="Kodira C.D."/>
            <person name="Kohler A."/>
            <person name="Kuees U."/>
            <person name="Lindquist E.A."/>
            <person name="Lucas S.M."/>
            <person name="Mago R."/>
            <person name="Mauceli E."/>
            <person name="Morin E."/>
            <person name="Murat C."/>
            <person name="Pangilinan J.L."/>
            <person name="Park R."/>
            <person name="Pearson M."/>
            <person name="Quesneville H."/>
            <person name="Rouhier N."/>
            <person name="Sakthikumar S."/>
            <person name="Salamov A.A."/>
            <person name="Schmutz J."/>
            <person name="Selles B."/>
            <person name="Shapiro H."/>
            <person name="Tanguay P."/>
            <person name="Tuskan G.A."/>
            <person name="Henrissat B."/>
            <person name="Van de Peer Y."/>
            <person name="Rouze P."/>
            <person name="Ellis J.G."/>
            <person name="Dodds P.N."/>
            <person name="Schein J.E."/>
            <person name="Zhong S."/>
            <person name="Hamelin R.C."/>
            <person name="Grigoriev I.V."/>
            <person name="Szabo L.J."/>
            <person name="Martin F."/>
        </authorList>
    </citation>
    <scope>NUCLEOTIDE SEQUENCE [LARGE SCALE GENOMIC DNA]</scope>
    <source>
        <strain evidence="6">98AG31 / pathotype 3-4-7</strain>
    </source>
</reference>
<dbReference type="GeneID" id="18936820"/>
<dbReference type="SUPFAM" id="SSF52047">
    <property type="entry name" value="RNI-like"/>
    <property type="match status" value="1"/>
</dbReference>
<dbReference type="Gene3D" id="3.80.10.10">
    <property type="entry name" value="Ribonuclease Inhibitor"/>
    <property type="match status" value="1"/>
</dbReference>
<feature type="region of interest" description="Disordered" evidence="3">
    <location>
        <begin position="330"/>
        <end position="362"/>
    </location>
</feature>
<dbReference type="GO" id="GO:0051879">
    <property type="term" value="F:Hsp90 protein binding"/>
    <property type="evidence" value="ECO:0007669"/>
    <property type="project" value="TreeGrafter"/>
</dbReference>
<dbReference type="SMART" id="SM00256">
    <property type="entry name" value="FBOX"/>
    <property type="match status" value="1"/>
</dbReference>
<keyword evidence="6" id="KW-1185">Reference proteome</keyword>
<evidence type="ECO:0000256" key="2">
    <source>
        <dbReference type="ARBA" id="ARBA00022803"/>
    </source>
</evidence>
<evidence type="ECO:0000259" key="4">
    <source>
        <dbReference type="PROSITE" id="PS50181"/>
    </source>
</evidence>
<name>F4S6V5_MELLP</name>
<proteinExistence type="predicted"/>
<gene>
    <name evidence="5" type="ORF">MELLADRAFT_94208</name>
</gene>
<dbReference type="Pfam" id="PF12937">
    <property type="entry name" value="F-box-like"/>
    <property type="match status" value="1"/>
</dbReference>
<dbReference type="VEuPathDB" id="FungiDB:MELLADRAFT_94208"/>
<dbReference type="PROSITE" id="PS50181">
    <property type="entry name" value="FBOX"/>
    <property type="match status" value="1"/>
</dbReference>
<dbReference type="SMART" id="SM00028">
    <property type="entry name" value="TPR"/>
    <property type="match status" value="3"/>
</dbReference>
<keyword evidence="1" id="KW-0677">Repeat</keyword>
<dbReference type="AlphaFoldDB" id="F4S6V5"/>
<dbReference type="CDD" id="cd09917">
    <property type="entry name" value="F-box_SF"/>
    <property type="match status" value="1"/>
</dbReference>
<dbReference type="RefSeq" id="XP_007417100.1">
    <property type="nucleotide sequence ID" value="XM_007417038.1"/>
</dbReference>